<dbReference type="Proteomes" id="UP000256328">
    <property type="component" value="Unassembled WGS sequence"/>
</dbReference>
<gene>
    <name evidence="1" type="ORF">BP5796_05628</name>
</gene>
<evidence type="ECO:0000313" key="1">
    <source>
        <dbReference type="EMBL" id="RDW80930.1"/>
    </source>
</evidence>
<accession>A0A3D8S429</accession>
<evidence type="ECO:0000313" key="2">
    <source>
        <dbReference type="Proteomes" id="UP000256328"/>
    </source>
</evidence>
<dbReference type="EMBL" id="PDLN01000007">
    <property type="protein sequence ID" value="RDW80930.1"/>
    <property type="molecule type" value="Genomic_DNA"/>
</dbReference>
<protein>
    <submittedName>
        <fullName evidence="1">Uncharacterized protein</fullName>
    </submittedName>
</protein>
<keyword evidence="2" id="KW-1185">Reference proteome</keyword>
<proteinExistence type="predicted"/>
<name>A0A3D8S429_9HELO</name>
<organism evidence="1 2">
    <name type="scientific">Coleophoma crateriformis</name>
    <dbReference type="NCBI Taxonomy" id="565419"/>
    <lineage>
        <taxon>Eukaryota</taxon>
        <taxon>Fungi</taxon>
        <taxon>Dikarya</taxon>
        <taxon>Ascomycota</taxon>
        <taxon>Pezizomycotina</taxon>
        <taxon>Leotiomycetes</taxon>
        <taxon>Helotiales</taxon>
        <taxon>Dermateaceae</taxon>
        <taxon>Coleophoma</taxon>
    </lineage>
</organism>
<reference evidence="1 2" key="1">
    <citation type="journal article" date="2018" name="IMA Fungus">
        <title>IMA Genome-F 9: Draft genome sequence of Annulohypoxylon stygium, Aspergillus mulundensis, Berkeleyomyces basicola (syn. Thielaviopsis basicola), Ceratocystis smalleyi, two Cercospora beticola strains, Coleophoma cylindrospora, Fusarium fracticaudum, Phialophora cf. hyalina, and Morchella septimelata.</title>
        <authorList>
            <person name="Wingfield B.D."/>
            <person name="Bills G.F."/>
            <person name="Dong Y."/>
            <person name="Huang W."/>
            <person name="Nel W.J."/>
            <person name="Swalarsk-Parry B.S."/>
            <person name="Vaghefi N."/>
            <person name="Wilken P.M."/>
            <person name="An Z."/>
            <person name="de Beer Z.W."/>
            <person name="De Vos L."/>
            <person name="Chen L."/>
            <person name="Duong T.A."/>
            <person name="Gao Y."/>
            <person name="Hammerbacher A."/>
            <person name="Kikkert J.R."/>
            <person name="Li Y."/>
            <person name="Li H."/>
            <person name="Li K."/>
            <person name="Li Q."/>
            <person name="Liu X."/>
            <person name="Ma X."/>
            <person name="Naidoo K."/>
            <person name="Pethybridge S.J."/>
            <person name="Sun J."/>
            <person name="Steenkamp E.T."/>
            <person name="van der Nest M.A."/>
            <person name="van Wyk S."/>
            <person name="Wingfield M.J."/>
            <person name="Xiong C."/>
            <person name="Yue Q."/>
            <person name="Zhang X."/>
        </authorList>
    </citation>
    <scope>NUCLEOTIDE SEQUENCE [LARGE SCALE GENOMIC DNA]</scope>
    <source>
        <strain evidence="1 2">BP5796</strain>
    </source>
</reference>
<comment type="caution">
    <text evidence="1">The sequence shown here is derived from an EMBL/GenBank/DDBJ whole genome shotgun (WGS) entry which is preliminary data.</text>
</comment>
<sequence length="88" mass="9605">MNSSRQDYSVQGKDLSPVILQTIEPAEEVLLAQPVRNDSDSPSIRVPNVFSSMPVTDAVLISPFPIIGESARENYRPCQIIAASYARG</sequence>
<dbReference type="AlphaFoldDB" id="A0A3D8S429"/>